<evidence type="ECO:0000313" key="1">
    <source>
        <dbReference type="EMBL" id="CAK9060640.1"/>
    </source>
</evidence>
<dbReference type="Proteomes" id="UP001642484">
    <property type="component" value="Unassembled WGS sequence"/>
</dbReference>
<evidence type="ECO:0000313" key="2">
    <source>
        <dbReference type="Proteomes" id="UP001642484"/>
    </source>
</evidence>
<accession>A0ABP0NA19</accession>
<gene>
    <name evidence="1" type="ORF">CCMP2556_LOCUS29826</name>
</gene>
<name>A0ABP0NA19_9DINO</name>
<proteinExistence type="predicted"/>
<comment type="caution">
    <text evidence="1">The sequence shown here is derived from an EMBL/GenBank/DDBJ whole genome shotgun (WGS) entry which is preliminary data.</text>
</comment>
<reference evidence="1 2" key="1">
    <citation type="submission" date="2024-02" db="EMBL/GenBank/DDBJ databases">
        <authorList>
            <person name="Chen Y."/>
            <person name="Shah S."/>
            <person name="Dougan E. K."/>
            <person name="Thang M."/>
            <person name="Chan C."/>
        </authorList>
    </citation>
    <scope>NUCLEOTIDE SEQUENCE [LARGE SCALE GENOMIC DNA]</scope>
</reference>
<dbReference type="EMBL" id="CAXAMN010021540">
    <property type="protein sequence ID" value="CAK9060640.1"/>
    <property type="molecule type" value="Genomic_DNA"/>
</dbReference>
<keyword evidence="2" id="KW-1185">Reference proteome</keyword>
<sequence length="103" mass="12389">MHVWAEVREGPVNLFDKEGLQSKAIIFHYEYKSHKELLKKGLRGRADMRMSMDQRKARMREDVNIDTCCPHPEHRAWEKLKKYLPHYQIYDRPVQVQVNLRAV</sequence>
<organism evidence="1 2">
    <name type="scientific">Durusdinium trenchii</name>
    <dbReference type="NCBI Taxonomy" id="1381693"/>
    <lineage>
        <taxon>Eukaryota</taxon>
        <taxon>Sar</taxon>
        <taxon>Alveolata</taxon>
        <taxon>Dinophyceae</taxon>
        <taxon>Suessiales</taxon>
        <taxon>Symbiodiniaceae</taxon>
        <taxon>Durusdinium</taxon>
    </lineage>
</organism>
<protein>
    <submittedName>
        <fullName evidence="1">Uncharacterized protein</fullName>
    </submittedName>
</protein>